<dbReference type="OrthoDB" id="311595at2759"/>
<keyword evidence="1" id="KW-0472">Membrane</keyword>
<sequence length="1343" mass="157899">MNNIKNSQQLEKKQMIILLTSVINIYAQNISVLEYSLYPTEGEFYQYDLFYVLSYTQLICKMDHQVPNVQLINSCEEIFRTKGDQFISVSSNNTHFCTLSNQNIVTLYEWKNQKIQQFGSTVTINTLFKCFNIILSQHFSILVDCYLNDELFLIQLQDEQQQIVFSMQSSLPTSTKIQSIMMGTNAFLVYAQYFENYSILSLFTQQFLNSSSLQDQFIDFDIPLTISPNIYVITGEMIFQLTITQDQKFYQKSNFTQKGMSNFIMINAYYNYWSYAQCDQIVLLYFQYTSNLSDQMMAQLLGCEGQIIKIDDRLPFNQRQSVKKIIQNNQFLIYITNNESVIKSKSQSEGLIYSFYQINQSNSLLYLNDDNELFQFNQEIFIYKISLPSIQINLTKKEISNKRYYNFTFLCSHSTIFTLFKIQMKILLMNDTNVYVMSNSKFQDSEFYQNATFKQQIAEFSGQLLNYKLSKNETYFNFIQVTFFNAGRINQTYQLVQFLAIKYAKVEEQYLIGYNNCQIDILTCSNQSYILCTQQNSINISVNASSLQASFSIYPTIVTIGLNAYDKIYLFQYYQDNQSLISYSNYTCENEISEFVLTYNSLIILFKKKKEIKVMKFNFRNIFTLKQQSINQFFNKIQFNPIQIVVNTQLQSSLLYINNINEVIIISIDQNNFPIPISLVQINFIIKQINLINQQLILSYLCNKDQNICFQVWNVQNLPIYYYVKSLYRENVEKEVKIQSDNLFLYVTFRNYTVYVYNPSLPYHMSLYYKFELTSPIQFSFQQDLLEKHSIIISNNNFYILHGDSQLILMYEYQNQDFNNTISYPQFTYNYTVTSALNISAFQYTPNQTVTFYSNFTIFQNERNLSKNLSNNNLIPKSKNLSYPMNLILDRQVAYCGSTNPNQTQNLNQYCSLTQFSPQSSSIYIIQNYSLITAINNQFFALQNNSFIQTVNSDLTNKFNFNYSYLNLSECLHSTSYIYSLYTICQNNQSQYLLNFQLNFEGDIVNLNITQLPQTFYYIYKIRSILNQIFILGSLEFQQQQLYWLNQFNNTLQSISNLINDFSIGQIQQSEFSKSQQIIIFYITYSVSYTIMTIDEQGVNLLNPVYVNIVFCYQDLSCYYYSSQLNYVLILEIYSNYAIIFVSNIYQGYVVQLKFSLQNTKSSNGIFVGSIPNYSNLNNTGYSFYQNEVLMQQFTQGNQNQFIVGVYYFNNIKDENLSEPTLMQGSFNTTMYAYAMIVESKYQKGTALYIYNNNLSNYSISTWNVTCHLRGNQNKEVNVSIFCSNLFSNGTYNIIFKPPQQEKSSRRWIYALISLITLLLLYFYIKVKQKTKNEQFNTFQIEL</sequence>
<keyword evidence="1" id="KW-1133">Transmembrane helix</keyword>
<keyword evidence="3" id="KW-1185">Reference proteome</keyword>
<organism evidence="2 3">
    <name type="scientific">Paramecium sonneborni</name>
    <dbReference type="NCBI Taxonomy" id="65129"/>
    <lineage>
        <taxon>Eukaryota</taxon>
        <taxon>Sar</taxon>
        <taxon>Alveolata</taxon>
        <taxon>Ciliophora</taxon>
        <taxon>Intramacronucleata</taxon>
        <taxon>Oligohymenophorea</taxon>
        <taxon>Peniculida</taxon>
        <taxon>Parameciidae</taxon>
        <taxon>Paramecium</taxon>
    </lineage>
</organism>
<evidence type="ECO:0000313" key="2">
    <source>
        <dbReference type="EMBL" id="CAD8119129.1"/>
    </source>
</evidence>
<dbReference type="EMBL" id="CAJJDN010000120">
    <property type="protein sequence ID" value="CAD8119129.1"/>
    <property type="molecule type" value="Genomic_DNA"/>
</dbReference>
<evidence type="ECO:0000313" key="3">
    <source>
        <dbReference type="Proteomes" id="UP000692954"/>
    </source>
</evidence>
<name>A0A8S1QU32_9CILI</name>
<keyword evidence="1" id="KW-0812">Transmembrane</keyword>
<comment type="caution">
    <text evidence="2">The sequence shown here is derived from an EMBL/GenBank/DDBJ whole genome shotgun (WGS) entry which is preliminary data.</text>
</comment>
<dbReference type="Proteomes" id="UP000692954">
    <property type="component" value="Unassembled WGS sequence"/>
</dbReference>
<gene>
    <name evidence="2" type="ORF">PSON_ATCC_30995.1.T1200007</name>
</gene>
<accession>A0A8S1QU32</accession>
<evidence type="ECO:0008006" key="4">
    <source>
        <dbReference type="Google" id="ProtNLM"/>
    </source>
</evidence>
<proteinExistence type="predicted"/>
<reference evidence="2" key="1">
    <citation type="submission" date="2021-01" db="EMBL/GenBank/DDBJ databases">
        <authorList>
            <consortium name="Genoscope - CEA"/>
            <person name="William W."/>
        </authorList>
    </citation>
    <scope>NUCLEOTIDE SEQUENCE</scope>
</reference>
<protein>
    <recommendedName>
        <fullName evidence="4">Transmembrane protein</fullName>
    </recommendedName>
</protein>
<feature type="transmembrane region" description="Helical" evidence="1">
    <location>
        <begin position="1308"/>
        <end position="1325"/>
    </location>
</feature>
<evidence type="ECO:0000256" key="1">
    <source>
        <dbReference type="SAM" id="Phobius"/>
    </source>
</evidence>